<dbReference type="Proteomes" id="UP000326801">
    <property type="component" value="Segment"/>
</dbReference>
<dbReference type="GeneID" id="63209733"/>
<keyword evidence="2" id="KW-1185">Reference proteome</keyword>
<accession>A0A5J6U0S7</accession>
<evidence type="ECO:0000313" key="1">
    <source>
        <dbReference type="EMBL" id="QFG14302.1"/>
    </source>
</evidence>
<name>A0A5J6U0S7_9CAUD</name>
<dbReference type="EMBL" id="MN234228">
    <property type="protein sequence ID" value="QFG14302.1"/>
    <property type="molecule type" value="Genomic_DNA"/>
</dbReference>
<dbReference type="RefSeq" id="YP_010013162.1">
    <property type="nucleotide sequence ID" value="NC_053509.1"/>
</dbReference>
<dbReference type="KEGG" id="vg:63209733"/>
<reference evidence="1 2" key="1">
    <citation type="submission" date="2019-07" db="EMBL/GenBank/DDBJ databases">
        <authorList>
            <person name="Divens A.M."/>
            <person name="Garlena R.A."/>
            <person name="Russell D.A."/>
            <person name="Pope W.H."/>
            <person name="Jacobs-Sera D."/>
            <person name="Hatfull G.F."/>
        </authorList>
    </citation>
    <scope>NUCLEOTIDE SEQUENCE [LARGE SCALE GENOMIC DNA]</scope>
</reference>
<evidence type="ECO:0000313" key="2">
    <source>
        <dbReference type="Proteomes" id="UP000326801"/>
    </source>
</evidence>
<sequence>MSEPELWDARRILENFKVGHADHGWHEELQAIWYADRERTWELLDEVGDVGRIVDPVIIDRASNQVWDGHHRIAVGLALLMPVPLVYREQGDR</sequence>
<organism evidence="1 2">
    <name type="scientific">Mycobacterium phage Tourach</name>
    <dbReference type="NCBI Taxonomy" id="2599882"/>
    <lineage>
        <taxon>Viruses</taxon>
        <taxon>Duplodnaviria</taxon>
        <taxon>Heunggongvirae</taxon>
        <taxon>Uroviricota</taxon>
        <taxon>Caudoviricetes</taxon>
        <taxon>Vilmaviridae</taxon>
        <taxon>Lclasvirinae</taxon>
        <taxon>Faithunavirus</taxon>
        <taxon>Faithunavirus tourach</taxon>
    </lineage>
</organism>
<gene>
    <name evidence="1" type="primary">64</name>
    <name evidence="1" type="ORF">PBI_TOURACH_64</name>
</gene>
<protein>
    <submittedName>
        <fullName evidence="1">ParB-like nuclease domain protein</fullName>
    </submittedName>
</protein>
<proteinExistence type="predicted"/>